<dbReference type="Proteomes" id="UP001576784">
    <property type="component" value="Unassembled WGS sequence"/>
</dbReference>
<feature type="coiled-coil region" evidence="1">
    <location>
        <begin position="841"/>
        <end position="868"/>
    </location>
</feature>
<keyword evidence="1" id="KW-0175">Coiled coil</keyword>
<accession>A0ABV4XSZ9</accession>
<feature type="coiled-coil region" evidence="1">
    <location>
        <begin position="320"/>
        <end position="347"/>
    </location>
</feature>
<dbReference type="RefSeq" id="WP_413264462.1">
    <property type="nucleotide sequence ID" value="NZ_JBHFNR010000131.1"/>
</dbReference>
<evidence type="ECO:0000256" key="2">
    <source>
        <dbReference type="SAM" id="MobiDB-lite"/>
    </source>
</evidence>
<dbReference type="PROSITE" id="PS51688">
    <property type="entry name" value="ICA"/>
    <property type="match status" value="1"/>
</dbReference>
<dbReference type="InterPro" id="IPR030392">
    <property type="entry name" value="S74_ICA"/>
</dbReference>
<dbReference type="InterPro" id="IPR045392">
    <property type="entry name" value="DUF6519"/>
</dbReference>
<organism evidence="4 5">
    <name type="scientific">Floridaenema flaviceps BLCC-F50</name>
    <dbReference type="NCBI Taxonomy" id="3153642"/>
    <lineage>
        <taxon>Bacteria</taxon>
        <taxon>Bacillati</taxon>
        <taxon>Cyanobacteriota</taxon>
        <taxon>Cyanophyceae</taxon>
        <taxon>Oscillatoriophycideae</taxon>
        <taxon>Aerosakkonematales</taxon>
        <taxon>Aerosakkonemataceae</taxon>
        <taxon>Floridanema</taxon>
        <taxon>Floridanema flaviceps</taxon>
    </lineage>
</organism>
<feature type="region of interest" description="Disordered" evidence="2">
    <location>
        <begin position="52"/>
        <end position="71"/>
    </location>
</feature>
<evidence type="ECO:0000259" key="3">
    <source>
        <dbReference type="PROSITE" id="PS51688"/>
    </source>
</evidence>
<comment type="caution">
    <text evidence="4">The sequence shown here is derived from an EMBL/GenBank/DDBJ whole genome shotgun (WGS) entry which is preliminary data.</text>
</comment>
<dbReference type="Pfam" id="PF20129">
    <property type="entry name" value="DUF6519"/>
    <property type="match status" value="3"/>
</dbReference>
<evidence type="ECO:0000256" key="1">
    <source>
        <dbReference type="SAM" id="Coils"/>
    </source>
</evidence>
<dbReference type="EMBL" id="JBHFNR010000131">
    <property type="protein sequence ID" value="MFB2894818.1"/>
    <property type="molecule type" value="Genomic_DNA"/>
</dbReference>
<reference evidence="4 5" key="1">
    <citation type="submission" date="2024-09" db="EMBL/GenBank/DDBJ databases">
        <title>Floridaenema gen nov. (Aerosakkonemataceae, Aerosakkonematales ord. nov., Cyanobacteria) from benthic tropical and subtropical fresh waters, with the description of four new species.</title>
        <authorList>
            <person name="Moretto J.A."/>
            <person name="Berthold D.E."/>
            <person name="Lefler F.W."/>
            <person name="Huang I.-S."/>
            <person name="Laughinghouse H. IV."/>
        </authorList>
    </citation>
    <scope>NUCLEOTIDE SEQUENCE [LARGE SCALE GENOMIC DNA]</scope>
    <source>
        <strain evidence="4 5">BLCC-F50</strain>
    </source>
</reference>
<name>A0ABV4XSZ9_9CYAN</name>
<proteinExistence type="predicted"/>
<dbReference type="Pfam" id="PF13884">
    <property type="entry name" value="Peptidase_S74"/>
    <property type="match status" value="1"/>
</dbReference>
<evidence type="ECO:0000313" key="5">
    <source>
        <dbReference type="Proteomes" id="UP001576784"/>
    </source>
</evidence>
<evidence type="ECO:0000313" key="4">
    <source>
        <dbReference type="EMBL" id="MFB2894818.1"/>
    </source>
</evidence>
<sequence>MKGDFTKLTFQPEKHYTSVRMQQGRLQLDSDWNEQVDIQNHLRHTQTVDLIGADSGVPTSEGNSENPKRDSFNISVIGDGTDLAIAPGRLYVNGTLCELEGTLFDFELVSQSSSKQIKVFTLSVDGRNLEKDQWVELYPDASNSEKECFQITNIDTQKMELTLSKEVTANSGKMRRLLTYRTQPNYPKPDKDISLKDGIYLAYIDVWQRHITTIEDPKLREVALINSPDTATRSQTVWQLKLLEKTAQLSLLEPIKLSIQEHFKNLSENVEENLEQQFNLIKNFSNILDSMVIDKTLNQPNRDLIEQQFKQLIETKQVGEEEKLNLIKNLNSLIENLKNHKINQEWKSFINERKGRLAYMNACAELCNSAGVTSDSRGYQRLENQLYRVEIHDSGKLAENNNKPTFKWSRENGSIASAIEKIEDNIITIPKSIQDAWASSQTGQWLEITNEEMELKGEPGVMVRLLRAFDNKIEFDRSTITNNKDSIFSNPSKGRKVRRWDHITKESVITAEANWIPLEAGIKVKFEFDKDKNSVYETGDYWLIPARSATNDIEWPNDQADKKIRKPLPQPRQGIQHDYCLLALVEVKAGKFEQQKEKDLRVIFPPLVRCADKSEVESQFATVNATLETKADKSEVESQFATVNSTLETKADKSEVESQFATVNSTLETKADKSEVDSEFATVNSTLETKADKSEVESQFATVNSTLENKANKNGDIQQEFNARSIKVETSIYAKNLNSYEINSKKVLIETEAISGGFYQVSSRVLKQNIQDLSSQEVAAIFRSLNPVKFIYKEDEAKTLHAGFIAEDTPELLTANDKQSIKVVDIVAILTKVVQDNRKTLGDLVKLVKRQQAEIADLTQKVKLLEEKTEQ</sequence>
<feature type="domain" description="Peptidase S74" evidence="3">
    <location>
        <begin position="762"/>
        <end position="862"/>
    </location>
</feature>
<keyword evidence="5" id="KW-1185">Reference proteome</keyword>
<gene>
    <name evidence="4" type="ORF">ACE1CI_18055</name>
</gene>
<protein>
    <submittedName>
        <fullName evidence="4">DUF6519 domain-containing protein</fullName>
    </submittedName>
</protein>